<dbReference type="GO" id="GO:0036064">
    <property type="term" value="C:ciliary basal body"/>
    <property type="evidence" value="ECO:0007669"/>
    <property type="project" value="TreeGrafter"/>
</dbReference>
<dbReference type="AlphaFoldDB" id="A0A8C8AY74"/>
<sequence length="778" mass="90378">MGGGFCPRRVKDGFDLDSNTDREQQTLSLNGDCDKHIDFSKMCNSNQEYYLKLEELKNAHLETMAKLESMYRNKLYLNGVQPLDKKNAASNRCCRPTWEKSSYQPLDLHKSFSDSDLSDPLESSISDGSDRELVFEENGSETASSAFAKQRIEKMWDGFSVEDYISHTRHSIPSSPAFRRTRKKEKAWSPKVTVPKPFQMTIREARKKEQNVKSKSQIEMENNLLKKQLEEEAECQKKFRANPVPATVFLPLYREIVQRNEERRRSVKERSKLKLLASQKPFKFLEREKQRSEIRKRQSADLSAPEKKTNLFKAKPVPKCVYSPAVNDKLKEEELYREIRIRMRAEELLRNSSLPNSRLALKDTSKKKKHKGIEAKQTEHKPKIKSSVPDFAQLHQKFQKRFMQQRQVKHLTVCEPFDLCTPYIPSNKEKILKDIQEDEEKLKETRWPYASPRRKPQIRHSSGNPHLSGFGESKSPKLTESTRRRRQALRNSLEEKRKLEEQQKRNRTKQKQRTKKLQKIVTTRAEANDPHQSLAQMSKSKLKTFRNYEKQRMQEYLQELKEMEERVNQRPLLFERVTQKNARIAAEKRYSNRLRALGICPEFVSKKGQTTKLLQGSNAEDFSNSTDARERVGKSKVKERESFEEAAGSSPWSEQSWEEGEKRRGVKTSIQDGQSSELEDEEEARASPYAHQLCSAGSSPASDQHCEEEEEEAKAGLMLGHSQEGEEDQSRPSSRSDQSPEREEEGQADSEAEGAFRYEDEEYENDDSEEKPSEDEAD</sequence>
<evidence type="ECO:0000313" key="13">
    <source>
        <dbReference type="Ensembl" id="ENSOSUP00000011714.1"/>
    </source>
</evidence>
<keyword evidence="9" id="KW-0966">Cell projection</keyword>
<dbReference type="InterPro" id="IPR019579">
    <property type="entry name" value="FAM161A/B"/>
</dbReference>
<evidence type="ECO:0000256" key="1">
    <source>
        <dbReference type="ARBA" id="ARBA00004114"/>
    </source>
</evidence>
<feature type="compositionally biased region" description="Basic and acidic residues" evidence="12">
    <location>
        <begin position="627"/>
        <end position="643"/>
    </location>
</feature>
<dbReference type="GO" id="GO:0044782">
    <property type="term" value="P:cilium organization"/>
    <property type="evidence" value="ECO:0007669"/>
    <property type="project" value="TreeGrafter"/>
</dbReference>
<reference evidence="13" key="1">
    <citation type="submission" date="2025-08" db="UniProtKB">
        <authorList>
            <consortium name="Ensembl"/>
        </authorList>
    </citation>
    <scope>IDENTIFICATION</scope>
</reference>
<keyword evidence="6" id="KW-0175">Coiled coil</keyword>
<keyword evidence="8" id="KW-0206">Cytoskeleton</keyword>
<evidence type="ECO:0000256" key="3">
    <source>
        <dbReference type="ARBA" id="ARBA00006663"/>
    </source>
</evidence>
<comment type="function">
    <text evidence="10">Involved in ciliogenesis.</text>
</comment>
<dbReference type="GO" id="GO:0005814">
    <property type="term" value="C:centriole"/>
    <property type="evidence" value="ECO:0007669"/>
    <property type="project" value="UniProtKB-SubCell"/>
</dbReference>
<keyword evidence="7" id="KW-0969">Cilium</keyword>
<dbReference type="Pfam" id="PF10595">
    <property type="entry name" value="FAM161A_B"/>
    <property type="match status" value="1"/>
</dbReference>
<comment type="similarity">
    <text evidence="3">Belongs to the FAM161 family.</text>
</comment>
<evidence type="ECO:0000256" key="10">
    <source>
        <dbReference type="ARBA" id="ARBA00037165"/>
    </source>
</evidence>
<keyword evidence="14" id="KW-1185">Reference proteome</keyword>
<dbReference type="InterPro" id="IPR051655">
    <property type="entry name" value="FAM161"/>
</dbReference>
<comment type="subcellular location">
    <subcellularLocation>
        <location evidence="2">Cytoplasm</location>
        <location evidence="2">Cytoskeleton</location>
        <location evidence="2">Cilium basal body</location>
    </subcellularLocation>
    <subcellularLocation>
        <location evidence="1">Cytoplasm</location>
        <location evidence="1">Cytoskeleton</location>
        <location evidence="1">Microtubule organizing center</location>
        <location evidence="1">Centrosome</location>
        <location evidence="1">Centriole</location>
    </subcellularLocation>
</comment>
<evidence type="ECO:0000256" key="4">
    <source>
        <dbReference type="ARBA" id="ARBA00022490"/>
    </source>
</evidence>
<evidence type="ECO:0000256" key="7">
    <source>
        <dbReference type="ARBA" id="ARBA00023069"/>
    </source>
</evidence>
<feature type="compositionally biased region" description="Basic residues" evidence="12">
    <location>
        <begin position="505"/>
        <end position="518"/>
    </location>
</feature>
<keyword evidence="4" id="KW-0963">Cytoplasm</keyword>
<dbReference type="PANTHER" id="PTHR21501">
    <property type="entry name" value="PROTEIN FAM-161"/>
    <property type="match status" value="1"/>
</dbReference>
<dbReference type="Ensembl" id="ENSOSUT00000012121.1">
    <property type="protein sequence ID" value="ENSOSUP00000011714.1"/>
    <property type="gene ID" value="ENSOSUG00000008454.1"/>
</dbReference>
<evidence type="ECO:0000256" key="12">
    <source>
        <dbReference type="SAM" id="MobiDB-lite"/>
    </source>
</evidence>
<evidence type="ECO:0000256" key="6">
    <source>
        <dbReference type="ARBA" id="ARBA00023054"/>
    </source>
</evidence>
<evidence type="ECO:0000256" key="11">
    <source>
        <dbReference type="ARBA" id="ARBA00039949"/>
    </source>
</evidence>
<feature type="compositionally biased region" description="Polar residues" evidence="12">
    <location>
        <begin position="615"/>
        <end position="626"/>
    </location>
</feature>
<feature type="region of interest" description="Disordered" evidence="12">
    <location>
        <begin position="615"/>
        <end position="778"/>
    </location>
</feature>
<proteinExistence type="inferred from homology"/>
<dbReference type="GO" id="GO:0032391">
    <property type="term" value="C:photoreceptor connecting cilium"/>
    <property type="evidence" value="ECO:0007669"/>
    <property type="project" value="TreeGrafter"/>
</dbReference>
<dbReference type="Proteomes" id="UP000694552">
    <property type="component" value="Unplaced"/>
</dbReference>
<evidence type="ECO:0000256" key="2">
    <source>
        <dbReference type="ARBA" id="ARBA00004120"/>
    </source>
</evidence>
<evidence type="ECO:0000313" key="14">
    <source>
        <dbReference type="Proteomes" id="UP000694552"/>
    </source>
</evidence>
<feature type="region of interest" description="Disordered" evidence="12">
    <location>
        <begin position="441"/>
        <end position="518"/>
    </location>
</feature>
<evidence type="ECO:0000256" key="9">
    <source>
        <dbReference type="ARBA" id="ARBA00023273"/>
    </source>
</evidence>
<feature type="compositionally biased region" description="Acidic residues" evidence="12">
    <location>
        <begin position="742"/>
        <end position="752"/>
    </location>
</feature>
<keyword evidence="5" id="KW-0970">Cilium biogenesis/degradation</keyword>
<protein>
    <recommendedName>
        <fullName evidence="11">Protein FAM161A</fullName>
    </recommendedName>
</protein>
<feature type="compositionally biased region" description="Basic and acidic residues" evidence="12">
    <location>
        <begin position="372"/>
        <end position="381"/>
    </location>
</feature>
<feature type="compositionally biased region" description="Acidic residues" evidence="12">
    <location>
        <begin position="759"/>
        <end position="778"/>
    </location>
</feature>
<organism evidence="13 14">
    <name type="scientific">Otus sunia</name>
    <name type="common">Oriental scops-owl</name>
    <dbReference type="NCBI Taxonomy" id="257818"/>
    <lineage>
        <taxon>Eukaryota</taxon>
        <taxon>Metazoa</taxon>
        <taxon>Chordata</taxon>
        <taxon>Craniata</taxon>
        <taxon>Vertebrata</taxon>
        <taxon>Euteleostomi</taxon>
        <taxon>Archelosauria</taxon>
        <taxon>Archosauria</taxon>
        <taxon>Dinosauria</taxon>
        <taxon>Saurischia</taxon>
        <taxon>Theropoda</taxon>
        <taxon>Coelurosauria</taxon>
        <taxon>Aves</taxon>
        <taxon>Neognathae</taxon>
        <taxon>Neoaves</taxon>
        <taxon>Telluraves</taxon>
        <taxon>Strigiformes</taxon>
        <taxon>Strigidae</taxon>
        <taxon>Otus</taxon>
    </lineage>
</organism>
<evidence type="ECO:0000256" key="8">
    <source>
        <dbReference type="ARBA" id="ARBA00023212"/>
    </source>
</evidence>
<accession>A0A8C8AY74</accession>
<feature type="compositionally biased region" description="Basic and acidic residues" evidence="12">
    <location>
        <begin position="492"/>
        <end position="504"/>
    </location>
</feature>
<dbReference type="PANTHER" id="PTHR21501:SF3">
    <property type="entry name" value="PROTEIN FAM161A"/>
    <property type="match status" value="1"/>
</dbReference>
<reference evidence="13" key="2">
    <citation type="submission" date="2025-09" db="UniProtKB">
        <authorList>
            <consortium name="Ensembl"/>
        </authorList>
    </citation>
    <scope>IDENTIFICATION</scope>
</reference>
<feature type="region of interest" description="Disordered" evidence="12">
    <location>
        <begin position="363"/>
        <end position="384"/>
    </location>
</feature>
<name>A0A8C8AY74_9STRI</name>
<evidence type="ECO:0000256" key="5">
    <source>
        <dbReference type="ARBA" id="ARBA00022794"/>
    </source>
</evidence>